<protein>
    <submittedName>
        <fullName evidence="3">ADP-sugar pyrophosphatase</fullName>
    </submittedName>
</protein>
<comment type="caution">
    <text evidence="3">The sequence shown here is derived from an EMBL/GenBank/DDBJ whole genome shotgun (WGS) entry which is preliminary data.</text>
</comment>
<sequence length="210" mass="23134">MPKQIGVEIVAEGRWLNFAKAKWVNALGETREWEMIQRKMPRGGLNVVEVVPILRLRGQPPQIVLVSQYRVPVDHETLELPAGLVDGEQTAEQTARRELWEETGYTCGAMTLSPMLTLNPAIAETTSKMVTVEIDGDHPDNEDPHPHNAVAEGERTTVHLLPLDQHLPQRLQEMGASGELLIEARLYAFAQGIALAHTLGIAAPVAPHSL</sequence>
<dbReference type="Gene3D" id="3.90.79.10">
    <property type="entry name" value="Nucleoside Triphosphate Pyrophosphohydrolase"/>
    <property type="match status" value="1"/>
</dbReference>
<evidence type="ECO:0000259" key="2">
    <source>
        <dbReference type="PROSITE" id="PS51462"/>
    </source>
</evidence>
<organism evidence="3 4">
    <name type="scientific">Paratrimastix pyriformis</name>
    <dbReference type="NCBI Taxonomy" id="342808"/>
    <lineage>
        <taxon>Eukaryota</taxon>
        <taxon>Metamonada</taxon>
        <taxon>Preaxostyla</taxon>
        <taxon>Paratrimastigidae</taxon>
        <taxon>Paratrimastix</taxon>
    </lineage>
</organism>
<dbReference type="PANTHER" id="PTHR11839">
    <property type="entry name" value="UDP/ADP-SUGAR PYROPHOSPHATASE"/>
    <property type="match status" value="1"/>
</dbReference>
<dbReference type="Pfam" id="PF00293">
    <property type="entry name" value="NUDIX"/>
    <property type="match status" value="1"/>
</dbReference>
<dbReference type="PROSITE" id="PS51462">
    <property type="entry name" value="NUDIX"/>
    <property type="match status" value="1"/>
</dbReference>
<reference evidence="3" key="1">
    <citation type="journal article" date="2022" name="bioRxiv">
        <title>Genomics of Preaxostyla Flagellates Illuminates Evolutionary Transitions and the Path Towards Mitochondrial Loss.</title>
        <authorList>
            <person name="Novak L.V.F."/>
            <person name="Treitli S.C."/>
            <person name="Pyrih J."/>
            <person name="Halakuc P."/>
            <person name="Pipaliya S.V."/>
            <person name="Vacek V."/>
            <person name="Brzon O."/>
            <person name="Soukal P."/>
            <person name="Eme L."/>
            <person name="Dacks J.B."/>
            <person name="Karnkowska A."/>
            <person name="Elias M."/>
            <person name="Hampl V."/>
        </authorList>
    </citation>
    <scope>NUCLEOTIDE SEQUENCE</scope>
    <source>
        <strain evidence="3">RCP-MX</strain>
    </source>
</reference>
<dbReference type="PANTHER" id="PTHR11839:SF1">
    <property type="entry name" value="ADP-SUGAR PYROPHOSPHATASE"/>
    <property type="match status" value="1"/>
</dbReference>
<evidence type="ECO:0000313" key="3">
    <source>
        <dbReference type="EMBL" id="KAJ4460792.1"/>
    </source>
</evidence>
<dbReference type="Proteomes" id="UP001141327">
    <property type="component" value="Unassembled WGS sequence"/>
</dbReference>
<dbReference type="SUPFAM" id="SSF55811">
    <property type="entry name" value="Nudix"/>
    <property type="match status" value="1"/>
</dbReference>
<dbReference type="InterPro" id="IPR015797">
    <property type="entry name" value="NUDIX_hydrolase-like_dom_sf"/>
</dbReference>
<evidence type="ECO:0000256" key="1">
    <source>
        <dbReference type="ARBA" id="ARBA00022801"/>
    </source>
</evidence>
<dbReference type="CDD" id="cd18888">
    <property type="entry name" value="NUDIX_ADPRase_Nudt5"/>
    <property type="match status" value="1"/>
</dbReference>
<proteinExistence type="predicted"/>
<keyword evidence="1" id="KW-0378">Hydrolase</keyword>
<name>A0ABQ8UQL0_9EUKA</name>
<dbReference type="EMBL" id="JAPMOS010000011">
    <property type="protein sequence ID" value="KAJ4460792.1"/>
    <property type="molecule type" value="Genomic_DNA"/>
</dbReference>
<keyword evidence="4" id="KW-1185">Reference proteome</keyword>
<accession>A0ABQ8UQL0</accession>
<evidence type="ECO:0000313" key="4">
    <source>
        <dbReference type="Proteomes" id="UP001141327"/>
    </source>
</evidence>
<dbReference type="InterPro" id="IPR000086">
    <property type="entry name" value="NUDIX_hydrolase_dom"/>
</dbReference>
<gene>
    <name evidence="3" type="ORF">PAPYR_3045</name>
</gene>
<feature type="domain" description="Nudix hydrolase" evidence="2">
    <location>
        <begin position="44"/>
        <end position="188"/>
    </location>
</feature>